<feature type="domain" description="Ska2 N-terminal" evidence="14">
    <location>
        <begin position="10"/>
        <end position="118"/>
    </location>
</feature>
<evidence type="ECO:0000259" key="14">
    <source>
        <dbReference type="Pfam" id="PF16740"/>
    </source>
</evidence>
<evidence type="ECO:0000256" key="10">
    <source>
        <dbReference type="ARBA" id="ARBA00023212"/>
    </source>
</evidence>
<evidence type="ECO:0000256" key="4">
    <source>
        <dbReference type="ARBA" id="ARBA00022454"/>
    </source>
</evidence>
<evidence type="ECO:0000256" key="6">
    <source>
        <dbReference type="ARBA" id="ARBA00022618"/>
    </source>
</evidence>
<keyword evidence="11" id="KW-0131">Cell cycle</keyword>
<dbReference type="KEGG" id="mcha:111011710"/>
<keyword evidence="6" id="KW-0132">Cell division</keyword>
<evidence type="ECO:0000313" key="16">
    <source>
        <dbReference type="RefSeq" id="XP_022141272.1"/>
    </source>
</evidence>
<dbReference type="InterPro" id="IPR042091">
    <property type="entry name" value="Ska2_N"/>
</dbReference>
<reference evidence="16" key="1">
    <citation type="submission" date="2025-08" db="UniProtKB">
        <authorList>
            <consortium name="RefSeq"/>
        </authorList>
    </citation>
    <scope>IDENTIFICATION</scope>
    <source>
        <strain evidence="16">OHB3-1</strain>
    </source>
</reference>
<name>A0A6J1CJF1_MOMCH</name>
<dbReference type="GO" id="GO:0007059">
    <property type="term" value="P:chromosome segregation"/>
    <property type="evidence" value="ECO:0007669"/>
    <property type="project" value="InterPro"/>
</dbReference>
<protein>
    <recommendedName>
        <fullName evidence="13">Protein FAM33A</fullName>
    </recommendedName>
</protein>
<sequence length="158" mass="17987">MGLHHLHQHHQAADGLANLFTKANHDLSVVQYRLEKEFQQIYPDSANPMKLVSRIKKIRDDISTLQEQCREILMAKQDVIDKARTVLVGNRNMLQKMQASMGIPLVSDLDDHAFAQFKKITEEWTTQVQSKIGDDGQEDADSNDVNKLLFSAVVHTNH</sequence>
<keyword evidence="5" id="KW-0963">Cytoplasm</keyword>
<dbReference type="GO" id="GO:0000940">
    <property type="term" value="C:outer kinetochore"/>
    <property type="evidence" value="ECO:0007669"/>
    <property type="project" value="InterPro"/>
</dbReference>
<evidence type="ECO:0000256" key="1">
    <source>
        <dbReference type="ARBA" id="ARBA00004186"/>
    </source>
</evidence>
<dbReference type="RefSeq" id="XP_022141272.1">
    <property type="nucleotide sequence ID" value="XM_022285580.1"/>
</dbReference>
<evidence type="ECO:0000256" key="5">
    <source>
        <dbReference type="ARBA" id="ARBA00022490"/>
    </source>
</evidence>
<dbReference type="AlphaFoldDB" id="A0A6J1CJF1"/>
<dbReference type="OrthoDB" id="193920at2759"/>
<gene>
    <name evidence="16" type="primary">LOC111011710</name>
</gene>
<dbReference type="PANTHER" id="PTHR32017">
    <property type="entry name" value="SPINDLE AND KINETOCHORE-ASSOCIATED PROTEIN 2"/>
    <property type="match status" value="1"/>
</dbReference>
<dbReference type="Proteomes" id="UP000504603">
    <property type="component" value="Unplaced"/>
</dbReference>
<keyword evidence="7" id="KW-0493">Microtubule</keyword>
<evidence type="ECO:0000256" key="3">
    <source>
        <dbReference type="ARBA" id="ARBA00010684"/>
    </source>
</evidence>
<evidence type="ECO:0000256" key="7">
    <source>
        <dbReference type="ARBA" id="ARBA00022701"/>
    </source>
</evidence>
<dbReference type="GO" id="GO:0008017">
    <property type="term" value="F:microtubule binding"/>
    <property type="evidence" value="ECO:0007669"/>
    <property type="project" value="InterPro"/>
</dbReference>
<dbReference type="GeneID" id="111011710"/>
<comment type="subcellular location">
    <subcellularLocation>
        <location evidence="2">Chromosome</location>
        <location evidence="2">Centromere</location>
        <location evidence="2">Kinetochore</location>
    </subcellularLocation>
    <subcellularLocation>
        <location evidence="1">Cytoplasm</location>
        <location evidence="1">Cytoskeleton</location>
        <location evidence="1">Spindle</location>
    </subcellularLocation>
</comment>
<keyword evidence="15" id="KW-1185">Reference proteome</keyword>
<dbReference type="GO" id="GO:0005876">
    <property type="term" value="C:spindle microtubule"/>
    <property type="evidence" value="ECO:0007669"/>
    <property type="project" value="InterPro"/>
</dbReference>
<evidence type="ECO:0000313" key="15">
    <source>
        <dbReference type="Proteomes" id="UP000504603"/>
    </source>
</evidence>
<evidence type="ECO:0000256" key="13">
    <source>
        <dbReference type="ARBA" id="ARBA00029651"/>
    </source>
</evidence>
<evidence type="ECO:0000256" key="12">
    <source>
        <dbReference type="ARBA" id="ARBA00023328"/>
    </source>
</evidence>
<dbReference type="PANTHER" id="PTHR32017:SF3">
    <property type="entry name" value="SPINDLE AND KINETOCHORE-ASSOCIATED PROTEIN 2"/>
    <property type="match status" value="1"/>
</dbReference>
<evidence type="ECO:0000256" key="11">
    <source>
        <dbReference type="ARBA" id="ARBA00023306"/>
    </source>
</evidence>
<keyword evidence="8" id="KW-0498">Mitosis</keyword>
<keyword evidence="9" id="KW-0995">Kinetochore</keyword>
<comment type="similarity">
    <text evidence="3">Belongs to the SKA2 family.</text>
</comment>
<keyword evidence="10" id="KW-0206">Cytoskeleton</keyword>
<organism evidence="15 16">
    <name type="scientific">Momordica charantia</name>
    <name type="common">Bitter gourd</name>
    <name type="synonym">Balsam pear</name>
    <dbReference type="NCBI Taxonomy" id="3673"/>
    <lineage>
        <taxon>Eukaryota</taxon>
        <taxon>Viridiplantae</taxon>
        <taxon>Streptophyta</taxon>
        <taxon>Embryophyta</taxon>
        <taxon>Tracheophyta</taxon>
        <taxon>Spermatophyta</taxon>
        <taxon>Magnoliopsida</taxon>
        <taxon>eudicotyledons</taxon>
        <taxon>Gunneridae</taxon>
        <taxon>Pentapetalae</taxon>
        <taxon>rosids</taxon>
        <taxon>fabids</taxon>
        <taxon>Cucurbitales</taxon>
        <taxon>Cucurbitaceae</taxon>
        <taxon>Momordiceae</taxon>
        <taxon>Momordica</taxon>
    </lineage>
</organism>
<keyword evidence="12" id="KW-0137">Centromere</keyword>
<dbReference type="Gene3D" id="6.10.250.1380">
    <property type="match status" value="1"/>
</dbReference>
<evidence type="ECO:0000256" key="2">
    <source>
        <dbReference type="ARBA" id="ARBA00004629"/>
    </source>
</evidence>
<proteinExistence type="inferred from homology"/>
<evidence type="ECO:0000256" key="8">
    <source>
        <dbReference type="ARBA" id="ARBA00022776"/>
    </source>
</evidence>
<dbReference type="InterPro" id="IPR026762">
    <property type="entry name" value="Ska2"/>
</dbReference>
<evidence type="ECO:0000256" key="9">
    <source>
        <dbReference type="ARBA" id="ARBA00022838"/>
    </source>
</evidence>
<dbReference type="GO" id="GO:0000278">
    <property type="term" value="P:mitotic cell cycle"/>
    <property type="evidence" value="ECO:0007669"/>
    <property type="project" value="TreeGrafter"/>
</dbReference>
<keyword evidence="4" id="KW-0158">Chromosome</keyword>
<accession>A0A6J1CJF1</accession>
<dbReference type="GO" id="GO:0051301">
    <property type="term" value="P:cell division"/>
    <property type="evidence" value="ECO:0007669"/>
    <property type="project" value="UniProtKB-KW"/>
</dbReference>
<dbReference type="Pfam" id="PF16740">
    <property type="entry name" value="SKA2"/>
    <property type="match status" value="1"/>
</dbReference>